<dbReference type="InterPro" id="IPR035069">
    <property type="entry name" value="TTHA1013/TTHA0281-like"/>
</dbReference>
<name>A0A0G0DFE0_9BACT</name>
<dbReference type="Gene3D" id="3.30.160.250">
    <property type="match status" value="1"/>
</dbReference>
<accession>A0A0G0DFE0</accession>
<dbReference type="InterPro" id="IPR049389">
    <property type="entry name" value="TTHA0281-like"/>
</dbReference>
<evidence type="ECO:0008006" key="3">
    <source>
        <dbReference type="Google" id="ProtNLM"/>
    </source>
</evidence>
<comment type="caution">
    <text evidence="1">The sequence shown here is derived from an EMBL/GenBank/DDBJ whole genome shotgun (WGS) entry which is preliminary data.</text>
</comment>
<dbReference type="SUPFAM" id="SSF143100">
    <property type="entry name" value="TTHA1013/TTHA0281-like"/>
    <property type="match status" value="1"/>
</dbReference>
<protein>
    <recommendedName>
        <fullName evidence="3">HicB family protein</fullName>
    </recommendedName>
</protein>
<reference evidence="1 2" key="1">
    <citation type="journal article" date="2015" name="Nature">
        <title>rRNA introns, odd ribosomes, and small enigmatic genomes across a large radiation of phyla.</title>
        <authorList>
            <person name="Brown C.T."/>
            <person name="Hug L.A."/>
            <person name="Thomas B.C."/>
            <person name="Sharon I."/>
            <person name="Castelle C.J."/>
            <person name="Singh A."/>
            <person name="Wilkins M.J."/>
            <person name="Williams K.H."/>
            <person name="Banfield J.F."/>
        </authorList>
    </citation>
    <scope>NUCLEOTIDE SEQUENCE [LARGE SCALE GENOMIC DNA]</scope>
</reference>
<evidence type="ECO:0000313" key="1">
    <source>
        <dbReference type="EMBL" id="KKP87391.1"/>
    </source>
</evidence>
<dbReference type="Proteomes" id="UP000034798">
    <property type="component" value="Unassembled WGS sequence"/>
</dbReference>
<dbReference type="Pfam" id="PF21748">
    <property type="entry name" value="UPF0150"/>
    <property type="match status" value="1"/>
</dbReference>
<evidence type="ECO:0000313" key="2">
    <source>
        <dbReference type="Proteomes" id="UP000034798"/>
    </source>
</evidence>
<sequence length="100" mass="11594">MGLSLLTSFLLFNWLWYNQSMLTDFINKQLNTAKYKLLKDKTYFGEIPEVKGIWANAKTLEACRTELQEVLEDWLVLSIKSDKKIPGFRFPSTSSLLKNA</sequence>
<dbReference type="AlphaFoldDB" id="A0A0G0DFE0"/>
<dbReference type="EMBL" id="LBQZ01000050">
    <property type="protein sequence ID" value="KKP87391.1"/>
    <property type="molecule type" value="Genomic_DNA"/>
</dbReference>
<gene>
    <name evidence="1" type="ORF">UR91_C0050G0003</name>
</gene>
<organism evidence="1 2">
    <name type="scientific">Candidatus Nomurabacteria bacterium GW2011_GWC2_35_8</name>
    <dbReference type="NCBI Taxonomy" id="1618752"/>
    <lineage>
        <taxon>Bacteria</taxon>
        <taxon>Candidatus Nomuraibacteriota</taxon>
    </lineage>
</organism>
<proteinExistence type="predicted"/>